<dbReference type="AlphaFoldDB" id="A0A365GZE3"/>
<dbReference type="Pfam" id="PF13556">
    <property type="entry name" value="HTH_30"/>
    <property type="match status" value="1"/>
</dbReference>
<name>A0A365GZE3_9ACTN</name>
<dbReference type="Proteomes" id="UP000251891">
    <property type="component" value="Unassembled WGS sequence"/>
</dbReference>
<reference evidence="3 4" key="1">
    <citation type="submission" date="2018-06" db="EMBL/GenBank/DDBJ databases">
        <title>Actinomadura craniellae sp. nov. isolated from marine sponge Craniella sp.</title>
        <authorList>
            <person name="Li L."/>
            <person name="Xu Q.H."/>
            <person name="Lin H.W."/>
            <person name="Lu Y.H."/>
        </authorList>
    </citation>
    <scope>NUCLEOTIDE SEQUENCE [LARGE SCALE GENOMIC DNA]</scope>
    <source>
        <strain evidence="3 4">LHW63021</strain>
    </source>
</reference>
<dbReference type="Gene3D" id="1.10.10.2840">
    <property type="entry name" value="PucR C-terminal helix-turn-helix domain"/>
    <property type="match status" value="1"/>
</dbReference>
<evidence type="ECO:0000313" key="3">
    <source>
        <dbReference type="EMBL" id="RAY11313.1"/>
    </source>
</evidence>
<dbReference type="EMBL" id="QLYX01000020">
    <property type="protein sequence ID" value="RAY11313.1"/>
    <property type="molecule type" value="Genomic_DNA"/>
</dbReference>
<protein>
    <submittedName>
        <fullName evidence="3">PucR family transcriptional regulator</fullName>
    </submittedName>
</protein>
<dbReference type="PANTHER" id="PTHR33744">
    <property type="entry name" value="CARBOHYDRATE DIACID REGULATOR"/>
    <property type="match status" value="1"/>
</dbReference>
<organism evidence="3 4">
    <name type="scientific">Actinomadura craniellae</name>
    <dbReference type="NCBI Taxonomy" id="2231787"/>
    <lineage>
        <taxon>Bacteria</taxon>
        <taxon>Bacillati</taxon>
        <taxon>Actinomycetota</taxon>
        <taxon>Actinomycetes</taxon>
        <taxon>Streptosporangiales</taxon>
        <taxon>Thermomonosporaceae</taxon>
        <taxon>Actinomadura</taxon>
    </lineage>
</organism>
<proteinExistence type="predicted"/>
<accession>A0A365GZE3</accession>
<evidence type="ECO:0000259" key="2">
    <source>
        <dbReference type="Pfam" id="PF25906"/>
    </source>
</evidence>
<dbReference type="InterPro" id="IPR042070">
    <property type="entry name" value="PucR_C-HTH_sf"/>
</dbReference>
<dbReference type="InterPro" id="IPR058663">
    <property type="entry name" value="PucR-like_N"/>
</dbReference>
<evidence type="ECO:0000313" key="4">
    <source>
        <dbReference type="Proteomes" id="UP000251891"/>
    </source>
</evidence>
<dbReference type="InterPro" id="IPR051448">
    <property type="entry name" value="CdaR-like_regulators"/>
</dbReference>
<dbReference type="PANTHER" id="PTHR33744:SF1">
    <property type="entry name" value="DNA-BINDING TRANSCRIPTIONAL ACTIVATOR ADER"/>
    <property type="match status" value="1"/>
</dbReference>
<evidence type="ECO:0000259" key="1">
    <source>
        <dbReference type="Pfam" id="PF13556"/>
    </source>
</evidence>
<comment type="caution">
    <text evidence="3">The sequence shown here is derived from an EMBL/GenBank/DDBJ whole genome shotgun (WGS) entry which is preliminary data.</text>
</comment>
<keyword evidence="4" id="KW-1185">Reference proteome</keyword>
<dbReference type="Pfam" id="PF25906">
    <property type="entry name" value="PucR-like_N"/>
    <property type="match status" value="1"/>
</dbReference>
<sequence length="377" mass="42147">MITEIRSRVREYDRPEDDPCSATLRYVVESVLQHFTDRISYVEADPRPVMEFFRAIGRSEAAEGRDLETIHTALRVGGLVAWRHVVTGADRFGALPRTLGTLGEDLLLFQHELAEAAAEGHAQARADVVGAMQRRRRHLIDMLLTDPPVSPEPIAEHAAAAHWPMPRTVAVAALSRLHRDEPQPVFPADVLVDLTRHEPALIVPDPDGPGRSRMVDRALHGRTVALGPTVPVAEAARSMRWARKTLALVERKIIEPCGVARSVEHMSTLILFEDEDLLAGLGALRLAPLEHLRPSQQDRLAETLLAWLQSSRNANEVASRLHVHPQTVRYRLRQLDELFGDQLLDPELCFDLEIVLRVRRMLSGDRFALAADPAVTR</sequence>
<dbReference type="OrthoDB" id="3449988at2"/>
<feature type="domain" description="PucR-like N-terminal" evidence="2">
    <location>
        <begin position="2"/>
        <end position="144"/>
    </location>
</feature>
<feature type="domain" description="PucR C-terminal helix-turn-helix" evidence="1">
    <location>
        <begin position="300"/>
        <end position="358"/>
    </location>
</feature>
<dbReference type="InterPro" id="IPR025736">
    <property type="entry name" value="PucR_C-HTH_dom"/>
</dbReference>
<gene>
    <name evidence="3" type="ORF">DPM19_31415</name>
</gene>